<name>A0A1F5DPC0_9BACT</name>
<keyword evidence="4" id="KW-0067">ATP-binding</keyword>
<dbReference type="PROSITE" id="PS50975">
    <property type="entry name" value="ATP_GRASP"/>
    <property type="match status" value="1"/>
</dbReference>
<evidence type="ECO:0000313" key="7">
    <source>
        <dbReference type="Proteomes" id="UP000176791"/>
    </source>
</evidence>
<dbReference type="GO" id="GO:0005524">
    <property type="term" value="F:ATP binding"/>
    <property type="evidence" value="ECO:0007669"/>
    <property type="project" value="UniProtKB-UniRule"/>
</dbReference>
<gene>
    <name evidence="6" type="ORF">A3E73_00655</name>
</gene>
<dbReference type="GO" id="GO:0046872">
    <property type="term" value="F:metal ion binding"/>
    <property type="evidence" value="ECO:0007669"/>
    <property type="project" value="InterPro"/>
</dbReference>
<proteinExistence type="inferred from homology"/>
<dbReference type="EMBL" id="MEZN01000006">
    <property type="protein sequence ID" value="OGD56894.1"/>
    <property type="molecule type" value="Genomic_DNA"/>
</dbReference>
<comment type="similarity">
    <text evidence="1">Belongs to the D-alanine--D-alanine ligase family.</text>
</comment>
<dbReference type="Proteomes" id="UP000176791">
    <property type="component" value="Unassembled WGS sequence"/>
</dbReference>
<dbReference type="SUPFAM" id="SSF56059">
    <property type="entry name" value="Glutathione synthetase ATP-binding domain-like"/>
    <property type="match status" value="1"/>
</dbReference>
<accession>A0A1F5DPC0</accession>
<reference evidence="6 7" key="1">
    <citation type="journal article" date="2016" name="Nat. Commun.">
        <title>Thousands of microbial genomes shed light on interconnected biogeochemical processes in an aquifer system.</title>
        <authorList>
            <person name="Anantharaman K."/>
            <person name="Brown C.T."/>
            <person name="Hug L.A."/>
            <person name="Sharon I."/>
            <person name="Castelle C.J."/>
            <person name="Probst A.J."/>
            <person name="Thomas B.C."/>
            <person name="Singh A."/>
            <person name="Wilkins M.J."/>
            <person name="Karaoz U."/>
            <person name="Brodie E.L."/>
            <person name="Williams K.H."/>
            <person name="Hubbard S.S."/>
            <person name="Banfield J.F."/>
        </authorList>
    </citation>
    <scope>NUCLEOTIDE SEQUENCE [LARGE SCALE GENOMIC DNA]</scope>
</reference>
<dbReference type="InterPro" id="IPR011095">
    <property type="entry name" value="Dala_Dala_lig_C"/>
</dbReference>
<dbReference type="AlphaFoldDB" id="A0A1F5DPC0"/>
<evidence type="ECO:0000256" key="4">
    <source>
        <dbReference type="PROSITE-ProRule" id="PRU00409"/>
    </source>
</evidence>
<feature type="domain" description="ATP-grasp" evidence="5">
    <location>
        <begin position="125"/>
        <end position="332"/>
    </location>
</feature>
<dbReference type="Gene3D" id="3.30.470.20">
    <property type="entry name" value="ATP-grasp fold, B domain"/>
    <property type="match status" value="1"/>
</dbReference>
<dbReference type="Gene3D" id="3.30.1490.20">
    <property type="entry name" value="ATP-grasp fold, A domain"/>
    <property type="match status" value="1"/>
</dbReference>
<evidence type="ECO:0000256" key="3">
    <source>
        <dbReference type="ARBA" id="ARBA00023316"/>
    </source>
</evidence>
<organism evidence="6 7">
    <name type="scientific">Candidatus Beckwithbacteria bacterium RIFCSPHIGHO2_12_FULL_47_17</name>
    <dbReference type="NCBI Taxonomy" id="1797460"/>
    <lineage>
        <taxon>Bacteria</taxon>
        <taxon>Candidatus Beckwithiibacteriota</taxon>
    </lineage>
</organism>
<dbReference type="GO" id="GO:0071555">
    <property type="term" value="P:cell wall organization"/>
    <property type="evidence" value="ECO:0007669"/>
    <property type="project" value="UniProtKB-KW"/>
</dbReference>
<dbReference type="Pfam" id="PF07478">
    <property type="entry name" value="Dala_Dala_lig_C"/>
    <property type="match status" value="1"/>
</dbReference>
<dbReference type="STRING" id="1797460.A3E73_00655"/>
<dbReference type="SUPFAM" id="SSF52440">
    <property type="entry name" value="PreATP-grasp domain"/>
    <property type="match status" value="1"/>
</dbReference>
<evidence type="ECO:0000256" key="2">
    <source>
        <dbReference type="ARBA" id="ARBA00022598"/>
    </source>
</evidence>
<dbReference type="PANTHER" id="PTHR23132">
    <property type="entry name" value="D-ALANINE--D-ALANINE LIGASE"/>
    <property type="match status" value="1"/>
</dbReference>
<dbReference type="InterPro" id="IPR016185">
    <property type="entry name" value="PreATP-grasp_dom_sf"/>
</dbReference>
<dbReference type="InterPro" id="IPR013815">
    <property type="entry name" value="ATP_grasp_subdomain_1"/>
</dbReference>
<sequence length="374" mass="42407">MPNGDQTVPIALPQKVAILFSDVKREYFPSEEAYLTEKDADVYADEVAKYVVKMGIDVALFPGNEAVVNKLKNFRPDLVINLVDSVRGDETLNASVPGMLEMLHLPYTGSGILGQSLNTNKYLTYQLLQNGGIPVPHHQLVTQPNQLIDPVLRYPLFAKLNNMHSSIAIDDNNICQNERELRLKLKELYEQYHQSMLVDEFIAGKEVTVPVLDGLNTKVYPAERIFTNGETEKPEGYKIVTFKQKWITWQGTTFLKHDDDNLRELARKAFGLVKMSDYSRFDVRVDGAGRNYFIDANANPFFGPPQETHSPFTMILEMYGVNFEEILRRLFVNTMRAASGLSAPKGERTNRPVEPPKILPSVIVPKKKFWKILG</sequence>
<evidence type="ECO:0000256" key="1">
    <source>
        <dbReference type="ARBA" id="ARBA00010871"/>
    </source>
</evidence>
<dbReference type="GO" id="GO:0008716">
    <property type="term" value="F:D-alanine-D-alanine ligase activity"/>
    <property type="evidence" value="ECO:0007669"/>
    <property type="project" value="InterPro"/>
</dbReference>
<dbReference type="InterPro" id="IPR011761">
    <property type="entry name" value="ATP-grasp"/>
</dbReference>
<keyword evidence="3" id="KW-0961">Cell wall biogenesis/degradation</keyword>
<keyword evidence="2" id="KW-0436">Ligase</keyword>
<protein>
    <recommendedName>
        <fullName evidence="5">ATP-grasp domain-containing protein</fullName>
    </recommendedName>
</protein>
<evidence type="ECO:0000259" key="5">
    <source>
        <dbReference type="PROSITE" id="PS50975"/>
    </source>
</evidence>
<evidence type="ECO:0000313" key="6">
    <source>
        <dbReference type="EMBL" id="OGD56894.1"/>
    </source>
</evidence>
<dbReference type="PANTHER" id="PTHR23132:SF23">
    <property type="entry name" value="D-ALANINE--D-ALANINE LIGASE B"/>
    <property type="match status" value="1"/>
</dbReference>
<keyword evidence="4" id="KW-0547">Nucleotide-binding</keyword>
<comment type="caution">
    <text evidence="6">The sequence shown here is derived from an EMBL/GenBank/DDBJ whole genome shotgun (WGS) entry which is preliminary data.</text>
</comment>
<dbReference type="Gene3D" id="3.40.50.20">
    <property type="match status" value="1"/>
</dbReference>